<dbReference type="InterPro" id="IPR051393">
    <property type="entry name" value="ABC_transporter_permease"/>
</dbReference>
<protein>
    <submittedName>
        <fullName evidence="9">Sugar ABC transporter permease</fullName>
    </submittedName>
</protein>
<evidence type="ECO:0000256" key="1">
    <source>
        <dbReference type="ARBA" id="ARBA00004651"/>
    </source>
</evidence>
<evidence type="ECO:0000256" key="5">
    <source>
        <dbReference type="ARBA" id="ARBA00022989"/>
    </source>
</evidence>
<dbReference type="InterPro" id="IPR000515">
    <property type="entry name" value="MetI-like"/>
</dbReference>
<dbReference type="Gene3D" id="1.10.3720.10">
    <property type="entry name" value="MetI-like"/>
    <property type="match status" value="1"/>
</dbReference>
<evidence type="ECO:0000256" key="3">
    <source>
        <dbReference type="ARBA" id="ARBA00022475"/>
    </source>
</evidence>
<feature type="transmembrane region" description="Helical" evidence="7">
    <location>
        <begin position="7"/>
        <end position="32"/>
    </location>
</feature>
<keyword evidence="5 7" id="KW-1133">Transmembrane helix</keyword>
<dbReference type="PROSITE" id="PS50928">
    <property type="entry name" value="ABC_TM1"/>
    <property type="match status" value="1"/>
</dbReference>
<comment type="caution">
    <text evidence="9">The sequence shown here is derived from an EMBL/GenBank/DDBJ whole genome shotgun (WGS) entry which is preliminary data.</text>
</comment>
<accession>A0A5C5G8I0</accession>
<evidence type="ECO:0000259" key="8">
    <source>
        <dbReference type="PROSITE" id="PS50928"/>
    </source>
</evidence>
<reference evidence="9 10" key="1">
    <citation type="submission" date="2019-06" db="EMBL/GenBank/DDBJ databases">
        <title>Genome of new Rhodobacteraceae sp. SM1903.</title>
        <authorList>
            <person name="Ren X."/>
        </authorList>
    </citation>
    <scope>NUCLEOTIDE SEQUENCE [LARGE SCALE GENOMIC DNA]</scope>
    <source>
        <strain evidence="9 10">SM1903</strain>
    </source>
</reference>
<gene>
    <name evidence="9" type="ORF">FHY64_18310</name>
</gene>
<dbReference type="GO" id="GO:0005886">
    <property type="term" value="C:plasma membrane"/>
    <property type="evidence" value="ECO:0007669"/>
    <property type="project" value="UniProtKB-SubCell"/>
</dbReference>
<organism evidence="9 10">
    <name type="scientific">Pelagovum pacificum</name>
    <dbReference type="NCBI Taxonomy" id="2588711"/>
    <lineage>
        <taxon>Bacteria</taxon>
        <taxon>Pseudomonadati</taxon>
        <taxon>Pseudomonadota</taxon>
        <taxon>Alphaproteobacteria</taxon>
        <taxon>Rhodobacterales</taxon>
        <taxon>Paracoccaceae</taxon>
        <taxon>Pelagovum</taxon>
    </lineage>
</organism>
<evidence type="ECO:0000313" key="9">
    <source>
        <dbReference type="EMBL" id="TNY31044.1"/>
    </source>
</evidence>
<evidence type="ECO:0000313" key="10">
    <source>
        <dbReference type="Proteomes" id="UP000314011"/>
    </source>
</evidence>
<evidence type="ECO:0000256" key="4">
    <source>
        <dbReference type="ARBA" id="ARBA00022692"/>
    </source>
</evidence>
<evidence type="ECO:0000256" key="6">
    <source>
        <dbReference type="ARBA" id="ARBA00023136"/>
    </source>
</evidence>
<dbReference type="GO" id="GO:0055085">
    <property type="term" value="P:transmembrane transport"/>
    <property type="evidence" value="ECO:0007669"/>
    <property type="project" value="InterPro"/>
</dbReference>
<dbReference type="PANTHER" id="PTHR30193">
    <property type="entry name" value="ABC TRANSPORTER PERMEASE PROTEIN"/>
    <property type="match status" value="1"/>
</dbReference>
<dbReference type="Proteomes" id="UP000314011">
    <property type="component" value="Unassembled WGS sequence"/>
</dbReference>
<dbReference type="EMBL" id="VFFF01000003">
    <property type="protein sequence ID" value="TNY31044.1"/>
    <property type="molecule type" value="Genomic_DNA"/>
</dbReference>
<feature type="transmembrane region" description="Helical" evidence="7">
    <location>
        <begin position="102"/>
        <end position="122"/>
    </location>
</feature>
<feature type="domain" description="ABC transmembrane type-1" evidence="8">
    <location>
        <begin position="65"/>
        <end position="280"/>
    </location>
</feature>
<dbReference type="InterPro" id="IPR035906">
    <property type="entry name" value="MetI-like_sf"/>
</dbReference>
<dbReference type="CDD" id="cd06261">
    <property type="entry name" value="TM_PBP2"/>
    <property type="match status" value="1"/>
</dbReference>
<dbReference type="SUPFAM" id="SSF161098">
    <property type="entry name" value="MetI-like"/>
    <property type="match status" value="1"/>
</dbReference>
<dbReference type="PANTHER" id="PTHR30193:SF37">
    <property type="entry name" value="INNER MEMBRANE ABC TRANSPORTER PERMEASE PROTEIN YCJO"/>
    <property type="match status" value="1"/>
</dbReference>
<evidence type="ECO:0000256" key="2">
    <source>
        <dbReference type="ARBA" id="ARBA00022448"/>
    </source>
</evidence>
<dbReference type="Pfam" id="PF00528">
    <property type="entry name" value="BPD_transp_1"/>
    <property type="match status" value="1"/>
</dbReference>
<evidence type="ECO:0000256" key="7">
    <source>
        <dbReference type="RuleBase" id="RU363032"/>
    </source>
</evidence>
<comment type="similarity">
    <text evidence="7">Belongs to the binding-protein-dependent transport system permease family.</text>
</comment>
<feature type="transmembrane region" description="Helical" evidence="7">
    <location>
        <begin position="64"/>
        <end position="90"/>
    </location>
</feature>
<keyword evidence="3" id="KW-1003">Cell membrane</keyword>
<comment type="subcellular location">
    <subcellularLocation>
        <location evidence="1 7">Cell membrane</location>
        <topology evidence="1 7">Multi-pass membrane protein</topology>
    </subcellularLocation>
</comment>
<keyword evidence="6 7" id="KW-0472">Membrane</keyword>
<proteinExistence type="inferred from homology"/>
<keyword evidence="10" id="KW-1185">Reference proteome</keyword>
<feature type="transmembrane region" description="Helical" evidence="7">
    <location>
        <begin position="262"/>
        <end position="283"/>
    </location>
</feature>
<keyword evidence="2 7" id="KW-0813">Transport</keyword>
<dbReference type="RefSeq" id="WP_140197312.1">
    <property type="nucleotide sequence ID" value="NZ_CP065915.1"/>
</dbReference>
<sequence>MLRSRIIPYALILPGMALLAVFLVVPTIYGIWLSLHRFDGLNVGAWVGLDHYRAVLSDASFRQALWHTVAFAIIVVIGKNVAGLALATLVSLPLRGARAARTLLFLPVTLNIIVVGAFWTFFLSSARFGGLFNQVLEAVGLGMLQTSWLSNEQTALATVALVEVWRWAGLHMLLFLAGMQSIDPALYEAARMDGTNAVQRFFHITLPQLKPVIFVSTLLALMGAFVRSFDVVWVLTRGGFGTDVMVTHLYDEAFQYSRFDRAAAMGFVLFAIIAVISFLYVWAARGGRADD</sequence>
<dbReference type="OrthoDB" id="9805108at2"/>
<name>A0A5C5G8I0_9RHOB</name>
<keyword evidence="4 7" id="KW-0812">Transmembrane</keyword>
<feature type="transmembrane region" description="Helical" evidence="7">
    <location>
        <begin position="208"/>
        <end position="226"/>
    </location>
</feature>
<dbReference type="AlphaFoldDB" id="A0A5C5G8I0"/>